<dbReference type="RefSeq" id="WP_338732518.1">
    <property type="nucleotide sequence ID" value="NZ_CP136924.1"/>
</dbReference>
<keyword evidence="1" id="KW-1133">Transmembrane helix</keyword>
<dbReference type="EMBL" id="CP136925">
    <property type="protein sequence ID" value="WXA13326.1"/>
    <property type="molecule type" value="Genomic_DNA"/>
</dbReference>
<evidence type="ECO:0000313" key="4">
    <source>
        <dbReference type="Proteomes" id="UP001368318"/>
    </source>
</evidence>
<dbReference type="AlphaFoldDB" id="A0AAU6NV25"/>
<keyword evidence="1" id="KW-0812">Transmembrane</keyword>
<accession>A0AAU6NV25</accession>
<evidence type="ECO:0000313" key="3">
    <source>
        <dbReference type="EMBL" id="WXA13326.1"/>
    </source>
</evidence>
<dbReference type="KEGG" id="mcaa:R3L15_00280"/>
<sequence length="142" mass="16733">MRLTDKHIDFIERSLTLYGVEDKALREDLVDHICTYIENEETSDFNTLYQKALRKFGGYESFQNLQLETNHQKFAKQIITINRLKFSMGFVVILLLVMSLVFQMMHWPYANAWLLAAIALSVLVILPIHLYFKYKLAIHKFS</sequence>
<reference evidence="2 4" key="1">
    <citation type="submission" date="2023-10" db="EMBL/GenBank/DDBJ databases">
        <title>Culture-based analysis of two novel bacteria associated with mangrove crab gills.</title>
        <authorList>
            <person name="Yang X."/>
            <person name="Garuglieri E."/>
            <person name="Van Goethem M.W."/>
            <person name="Fusi M."/>
            <person name="Marasco R."/>
            <person name="Daffonchio D.G."/>
        </authorList>
    </citation>
    <scope>NUCLEOTIDE SEQUENCE [LARGE SCALE GENOMIC DNA]</scope>
    <source>
        <strain evidence="3">UG2-1</strain>
        <strain evidence="2">UG2-2</strain>
        <strain evidence="4">UG2_2</strain>
    </source>
</reference>
<organism evidence="2 4">
    <name type="scientific">Mangrovimonas cancribranchiae</name>
    <dbReference type="NCBI Taxonomy" id="3080055"/>
    <lineage>
        <taxon>Bacteria</taxon>
        <taxon>Pseudomonadati</taxon>
        <taxon>Bacteroidota</taxon>
        <taxon>Flavobacteriia</taxon>
        <taxon>Flavobacteriales</taxon>
        <taxon>Flavobacteriaceae</taxon>
        <taxon>Mangrovimonas</taxon>
    </lineage>
</organism>
<dbReference type="Proteomes" id="UP001368318">
    <property type="component" value="Chromosome"/>
</dbReference>
<dbReference type="EMBL" id="CP136924">
    <property type="protein sequence ID" value="WXA01526.1"/>
    <property type="molecule type" value="Genomic_DNA"/>
</dbReference>
<keyword evidence="4" id="KW-1185">Reference proteome</keyword>
<keyword evidence="1" id="KW-0472">Membrane</keyword>
<evidence type="ECO:0000313" key="2">
    <source>
        <dbReference type="EMBL" id="WXA01526.1"/>
    </source>
</evidence>
<proteinExistence type="predicted"/>
<protein>
    <submittedName>
        <fullName evidence="2">Uncharacterized protein</fullName>
    </submittedName>
</protein>
<feature type="transmembrane region" description="Helical" evidence="1">
    <location>
        <begin position="112"/>
        <end position="132"/>
    </location>
</feature>
<name>A0AAU6NV25_9FLAO</name>
<feature type="transmembrane region" description="Helical" evidence="1">
    <location>
        <begin position="86"/>
        <end position="106"/>
    </location>
</feature>
<gene>
    <name evidence="3" type="ORF">R3L15_00280</name>
    <name evidence="2" type="ORF">R3L16_07115</name>
</gene>
<evidence type="ECO:0000256" key="1">
    <source>
        <dbReference type="SAM" id="Phobius"/>
    </source>
</evidence>